<accession>A0A8S0QNX7</accession>
<dbReference type="Proteomes" id="UP000594638">
    <property type="component" value="Unassembled WGS sequence"/>
</dbReference>
<dbReference type="EMBL" id="CACTIH010001914">
    <property type="protein sequence ID" value="CAA2968576.1"/>
    <property type="molecule type" value="Genomic_DNA"/>
</dbReference>
<gene>
    <name evidence="2" type="ORF">OLEA9_A044508</name>
</gene>
<comment type="caution">
    <text evidence="2">The sequence shown here is derived from an EMBL/GenBank/DDBJ whole genome shotgun (WGS) entry which is preliminary data.</text>
</comment>
<keyword evidence="3" id="KW-1185">Reference proteome</keyword>
<dbReference type="AlphaFoldDB" id="A0A8S0QNX7"/>
<evidence type="ECO:0000256" key="1">
    <source>
        <dbReference type="SAM" id="MobiDB-lite"/>
    </source>
</evidence>
<dbReference type="Gramene" id="OE9A044508T1">
    <property type="protein sequence ID" value="OE9A044508C1"/>
    <property type="gene ID" value="OE9A044508"/>
</dbReference>
<organism evidence="2 3">
    <name type="scientific">Olea europaea subsp. europaea</name>
    <dbReference type="NCBI Taxonomy" id="158383"/>
    <lineage>
        <taxon>Eukaryota</taxon>
        <taxon>Viridiplantae</taxon>
        <taxon>Streptophyta</taxon>
        <taxon>Embryophyta</taxon>
        <taxon>Tracheophyta</taxon>
        <taxon>Spermatophyta</taxon>
        <taxon>Magnoliopsida</taxon>
        <taxon>eudicotyledons</taxon>
        <taxon>Gunneridae</taxon>
        <taxon>Pentapetalae</taxon>
        <taxon>asterids</taxon>
        <taxon>lamiids</taxon>
        <taxon>Lamiales</taxon>
        <taxon>Oleaceae</taxon>
        <taxon>Oleeae</taxon>
        <taxon>Olea</taxon>
    </lineage>
</organism>
<feature type="region of interest" description="Disordered" evidence="1">
    <location>
        <begin position="21"/>
        <end position="51"/>
    </location>
</feature>
<evidence type="ECO:0000313" key="2">
    <source>
        <dbReference type="EMBL" id="CAA2968576.1"/>
    </source>
</evidence>
<proteinExistence type="predicted"/>
<sequence length="102" mass="11770">MSLQPQILLWKINSRVVVNGKPHGSAQVDCRGQSRRTRKNRSREEQRSGKIEVEGRKAEVIEHTWKGCERCQNLPHRTGKLKREVEARIEAGGTEVILPWLF</sequence>
<protein>
    <submittedName>
        <fullName evidence="2">Uncharacterized protein</fullName>
    </submittedName>
</protein>
<reference evidence="2 3" key="1">
    <citation type="submission" date="2019-12" db="EMBL/GenBank/DDBJ databases">
        <authorList>
            <person name="Alioto T."/>
            <person name="Alioto T."/>
            <person name="Gomez Garrido J."/>
        </authorList>
    </citation>
    <scope>NUCLEOTIDE SEQUENCE [LARGE SCALE GENOMIC DNA]</scope>
</reference>
<feature type="compositionally biased region" description="Basic and acidic residues" evidence="1">
    <location>
        <begin position="42"/>
        <end position="51"/>
    </location>
</feature>
<name>A0A8S0QNX7_OLEEU</name>
<evidence type="ECO:0000313" key="3">
    <source>
        <dbReference type="Proteomes" id="UP000594638"/>
    </source>
</evidence>